<dbReference type="Gene3D" id="3.90.1200.10">
    <property type="match status" value="1"/>
</dbReference>
<dbReference type="Proteomes" id="UP001220395">
    <property type="component" value="Chromosome"/>
</dbReference>
<evidence type="ECO:0000313" key="2">
    <source>
        <dbReference type="EMBL" id="WCT74567.1"/>
    </source>
</evidence>
<proteinExistence type="predicted"/>
<sequence length="312" mass="33497">MRDDGPGTPIGRGTSSEVYRRADGRVVKLYGTEVPDALIAREEAASRHAAACGLPVAAASARIEVDGRRGLLFDYVEGRTVLAVTGRAPWGIARAFARMARAQAAIHSRRPPRDMRRQRDVTELQIVHSGCDMATRSAALARLTRLGASGGIDRLCHGDFHPGNVIDTPAGLVVIDWGRASAGQPLADLARTELLIRFGAFPSGNALRRGAVALCRELAARWYVWCYARAAGISPAAVAPWRLPMAVAWSRGLRSTRDDAFAAFVAREVAAAEAPAVERRPGWRTALLRARWQATLGVSILLLGCDPGFAFG</sequence>
<evidence type="ECO:0000313" key="3">
    <source>
        <dbReference type="Proteomes" id="UP001220395"/>
    </source>
</evidence>
<accession>A0ABY7TMV6</accession>
<keyword evidence="3" id="KW-1185">Reference proteome</keyword>
<name>A0ABY7TMV6_9SPHN</name>
<dbReference type="InterPro" id="IPR011009">
    <property type="entry name" value="Kinase-like_dom_sf"/>
</dbReference>
<organism evidence="2 3">
    <name type="scientific">Sphingomonas naphthae</name>
    <dbReference type="NCBI Taxonomy" id="1813468"/>
    <lineage>
        <taxon>Bacteria</taxon>
        <taxon>Pseudomonadati</taxon>
        <taxon>Pseudomonadota</taxon>
        <taxon>Alphaproteobacteria</taxon>
        <taxon>Sphingomonadales</taxon>
        <taxon>Sphingomonadaceae</taxon>
        <taxon>Sphingomonas</taxon>
    </lineage>
</organism>
<feature type="domain" description="Aminoglycoside phosphotransferase" evidence="1">
    <location>
        <begin position="8"/>
        <end position="193"/>
    </location>
</feature>
<reference evidence="2 3" key="1">
    <citation type="submission" date="2023-02" db="EMBL/GenBank/DDBJ databases">
        <title>Genome sequence of Sphingomonas naphthae.</title>
        <authorList>
            <person name="Kim S."/>
            <person name="Heo J."/>
            <person name="Kwon S.-W."/>
        </authorList>
    </citation>
    <scope>NUCLEOTIDE SEQUENCE [LARGE SCALE GENOMIC DNA]</scope>
    <source>
        <strain evidence="2 3">KACC 18716</strain>
    </source>
</reference>
<protein>
    <submittedName>
        <fullName evidence="2">Aminoglycoside phosphotransferase family protein</fullName>
    </submittedName>
</protein>
<gene>
    <name evidence="2" type="ORF">PQ455_04880</name>
</gene>
<dbReference type="EMBL" id="CP117411">
    <property type="protein sequence ID" value="WCT74567.1"/>
    <property type="molecule type" value="Genomic_DNA"/>
</dbReference>
<dbReference type="RefSeq" id="WP_273689705.1">
    <property type="nucleotide sequence ID" value="NZ_CP117411.1"/>
</dbReference>
<dbReference type="Pfam" id="PF01636">
    <property type="entry name" value="APH"/>
    <property type="match status" value="1"/>
</dbReference>
<dbReference type="SUPFAM" id="SSF56112">
    <property type="entry name" value="Protein kinase-like (PK-like)"/>
    <property type="match status" value="1"/>
</dbReference>
<evidence type="ECO:0000259" key="1">
    <source>
        <dbReference type="Pfam" id="PF01636"/>
    </source>
</evidence>
<dbReference type="InterPro" id="IPR002575">
    <property type="entry name" value="Aminoglycoside_PTrfase"/>
</dbReference>